<dbReference type="InterPro" id="IPR013762">
    <property type="entry name" value="Integrase-like_cat_sf"/>
</dbReference>
<evidence type="ECO:0000313" key="5">
    <source>
        <dbReference type="EMBL" id="VAX02416.1"/>
    </source>
</evidence>
<dbReference type="PROSITE" id="PS51898">
    <property type="entry name" value="TYR_RECOMBINASE"/>
    <property type="match status" value="1"/>
</dbReference>
<sequence>YYHQPPDRLTTDQLQDFFLYLVKQRKLSAASCRLYLNGIRFFYLQVLRWPSIAVTLTVPKRPQRIPELLARDEVSRIFTACKNPKHRMMLITCYGCGLRVSELVSLKVGHIDRERRLLRIEQGKGGKDRLVPLSDGLLQHLRTYWRLYHPMHYLFAGCRPDVPLSVTTAQKAFQWSKRRAGVEKIGGIHSLRHAYATHLLEGGLPVQQLQHLLGHQNLQSTLRYVHWVPDYREAQGARDLVARLRLPS</sequence>
<accession>A0A3B1A9H1</accession>
<dbReference type="Gene3D" id="1.10.150.130">
    <property type="match status" value="1"/>
</dbReference>
<dbReference type="Pfam" id="PF00589">
    <property type="entry name" value="Phage_integrase"/>
    <property type="match status" value="1"/>
</dbReference>
<dbReference type="SUPFAM" id="SSF56349">
    <property type="entry name" value="DNA breaking-rejoining enzymes"/>
    <property type="match status" value="1"/>
</dbReference>
<name>A0A3B1A9H1_9ZZZZ</name>
<feature type="domain" description="Tyr recombinase" evidence="4">
    <location>
        <begin position="64"/>
        <end position="239"/>
    </location>
</feature>
<keyword evidence="3" id="KW-0233">DNA recombination</keyword>
<keyword evidence="2" id="KW-0238">DNA-binding</keyword>
<dbReference type="InterPro" id="IPR004107">
    <property type="entry name" value="Integrase_SAM-like_N"/>
</dbReference>
<dbReference type="Pfam" id="PF13495">
    <property type="entry name" value="Phage_int_SAM_4"/>
    <property type="match status" value="1"/>
</dbReference>
<dbReference type="EMBL" id="UOFV01000314">
    <property type="protein sequence ID" value="VAX02416.1"/>
    <property type="molecule type" value="Genomic_DNA"/>
</dbReference>
<organism evidence="5">
    <name type="scientific">hydrothermal vent metagenome</name>
    <dbReference type="NCBI Taxonomy" id="652676"/>
    <lineage>
        <taxon>unclassified sequences</taxon>
        <taxon>metagenomes</taxon>
        <taxon>ecological metagenomes</taxon>
    </lineage>
</organism>
<dbReference type="GO" id="GO:0015074">
    <property type="term" value="P:DNA integration"/>
    <property type="evidence" value="ECO:0007669"/>
    <property type="project" value="UniProtKB-KW"/>
</dbReference>
<dbReference type="AlphaFoldDB" id="A0A3B1A9H1"/>
<dbReference type="GO" id="GO:0003677">
    <property type="term" value="F:DNA binding"/>
    <property type="evidence" value="ECO:0007669"/>
    <property type="project" value="UniProtKB-KW"/>
</dbReference>
<keyword evidence="1" id="KW-0229">DNA integration</keyword>
<dbReference type="InterPro" id="IPR011010">
    <property type="entry name" value="DNA_brk_join_enz"/>
</dbReference>
<dbReference type="Gene3D" id="1.10.443.10">
    <property type="entry name" value="Intergrase catalytic core"/>
    <property type="match status" value="1"/>
</dbReference>
<dbReference type="PANTHER" id="PTHR30349:SF90">
    <property type="entry name" value="TYROSINE RECOMBINASE XERD"/>
    <property type="match status" value="1"/>
</dbReference>
<dbReference type="PANTHER" id="PTHR30349">
    <property type="entry name" value="PHAGE INTEGRASE-RELATED"/>
    <property type="match status" value="1"/>
</dbReference>
<reference evidence="5" key="1">
    <citation type="submission" date="2018-06" db="EMBL/GenBank/DDBJ databases">
        <authorList>
            <person name="Zhirakovskaya E."/>
        </authorList>
    </citation>
    <scope>NUCLEOTIDE SEQUENCE</scope>
</reference>
<evidence type="ECO:0000259" key="4">
    <source>
        <dbReference type="PROSITE" id="PS51898"/>
    </source>
</evidence>
<dbReference type="InterPro" id="IPR010998">
    <property type="entry name" value="Integrase_recombinase_N"/>
</dbReference>
<evidence type="ECO:0000256" key="3">
    <source>
        <dbReference type="ARBA" id="ARBA00023172"/>
    </source>
</evidence>
<feature type="non-terminal residue" evidence="5">
    <location>
        <position position="1"/>
    </location>
</feature>
<evidence type="ECO:0000256" key="1">
    <source>
        <dbReference type="ARBA" id="ARBA00022908"/>
    </source>
</evidence>
<dbReference type="GO" id="GO:0006310">
    <property type="term" value="P:DNA recombination"/>
    <property type="evidence" value="ECO:0007669"/>
    <property type="project" value="UniProtKB-KW"/>
</dbReference>
<gene>
    <name evidence="5" type="ORF">MNBD_GAMMA19-504</name>
</gene>
<protein>
    <submittedName>
        <fullName evidence="5">Site-specific tyrosine recombinase XerD</fullName>
    </submittedName>
</protein>
<dbReference type="InterPro" id="IPR002104">
    <property type="entry name" value="Integrase_catalytic"/>
</dbReference>
<proteinExistence type="predicted"/>
<dbReference type="InterPro" id="IPR050090">
    <property type="entry name" value="Tyrosine_recombinase_XerCD"/>
</dbReference>
<evidence type="ECO:0000256" key="2">
    <source>
        <dbReference type="ARBA" id="ARBA00023125"/>
    </source>
</evidence>